<proteinExistence type="predicted"/>
<evidence type="ECO:0000259" key="1">
    <source>
        <dbReference type="PROSITE" id="PS51186"/>
    </source>
</evidence>
<keyword evidence="3" id="KW-1185">Reference proteome</keyword>
<dbReference type="InterPro" id="IPR052523">
    <property type="entry name" value="Trichothecene_AcTrans"/>
</dbReference>
<dbReference type="PROSITE" id="PS51186">
    <property type="entry name" value="GNAT"/>
    <property type="match status" value="1"/>
</dbReference>
<feature type="domain" description="N-acetyltransferase" evidence="1">
    <location>
        <begin position="2"/>
        <end position="195"/>
    </location>
</feature>
<dbReference type="GO" id="GO:0016747">
    <property type="term" value="F:acyltransferase activity, transferring groups other than amino-acyl groups"/>
    <property type="evidence" value="ECO:0007669"/>
    <property type="project" value="InterPro"/>
</dbReference>
<dbReference type="RefSeq" id="WP_183223175.1">
    <property type="nucleotide sequence ID" value="NZ_BMPW01000019.1"/>
</dbReference>
<sequence length="197" mass="22172">MSALRIAGLADVDTVADIVAASFQHMPVIRYLVPDDQRRLPVSRAWYRLYIEHAIRGAGQVVMTDDATAAAVWFDRTGEVTEPEDYAKHLADLAGDDLPRFEHLDHQMDAHHPRDPHFHLLFLAVLPDRWGQGLGSALMNHTHTQLDADGIAAYLEATSPDNQRLYHRHGYTDMTPPTIAVDGDTLLYRMWRPVTNG</sequence>
<evidence type="ECO:0000313" key="2">
    <source>
        <dbReference type="EMBL" id="MBB3097753.1"/>
    </source>
</evidence>
<organism evidence="2 3">
    <name type="scientific">Actinoplanes campanulatus</name>
    <dbReference type="NCBI Taxonomy" id="113559"/>
    <lineage>
        <taxon>Bacteria</taxon>
        <taxon>Bacillati</taxon>
        <taxon>Actinomycetota</taxon>
        <taxon>Actinomycetes</taxon>
        <taxon>Micromonosporales</taxon>
        <taxon>Micromonosporaceae</taxon>
        <taxon>Actinoplanes</taxon>
    </lineage>
</organism>
<dbReference type="PANTHER" id="PTHR42791">
    <property type="entry name" value="GNAT FAMILY ACETYLTRANSFERASE"/>
    <property type="match status" value="1"/>
</dbReference>
<dbReference type="InterPro" id="IPR016181">
    <property type="entry name" value="Acyl_CoA_acyltransferase"/>
</dbReference>
<protein>
    <submittedName>
        <fullName evidence="2">GNAT superfamily N-acetyltransferase</fullName>
    </submittedName>
</protein>
<gene>
    <name evidence="2" type="ORF">FHR83_005437</name>
</gene>
<comment type="caution">
    <text evidence="2">The sequence shown here is derived from an EMBL/GenBank/DDBJ whole genome shotgun (WGS) entry which is preliminary data.</text>
</comment>
<dbReference type="PANTHER" id="PTHR42791:SF1">
    <property type="entry name" value="N-ACETYLTRANSFERASE DOMAIN-CONTAINING PROTEIN"/>
    <property type="match status" value="1"/>
</dbReference>
<dbReference type="InterPro" id="IPR000182">
    <property type="entry name" value="GNAT_dom"/>
</dbReference>
<keyword evidence="2" id="KW-0808">Transferase</keyword>
<dbReference type="Gene3D" id="3.40.630.30">
    <property type="match status" value="1"/>
</dbReference>
<reference evidence="2 3" key="1">
    <citation type="submission" date="2020-08" db="EMBL/GenBank/DDBJ databases">
        <title>Genomic Encyclopedia of Type Strains, Phase III (KMG-III): the genomes of soil and plant-associated and newly described type strains.</title>
        <authorList>
            <person name="Whitman W."/>
        </authorList>
    </citation>
    <scope>NUCLEOTIDE SEQUENCE [LARGE SCALE GENOMIC DNA]</scope>
    <source>
        <strain evidence="2 3">CECT 3287</strain>
    </source>
</reference>
<name>A0A7W5AK36_9ACTN</name>
<dbReference type="AlphaFoldDB" id="A0A7W5AK36"/>
<dbReference type="Pfam" id="PF13508">
    <property type="entry name" value="Acetyltransf_7"/>
    <property type="match status" value="1"/>
</dbReference>
<evidence type="ECO:0000313" key="3">
    <source>
        <dbReference type="Proteomes" id="UP000590749"/>
    </source>
</evidence>
<dbReference type="EMBL" id="JACHXF010000012">
    <property type="protein sequence ID" value="MBB3097753.1"/>
    <property type="molecule type" value="Genomic_DNA"/>
</dbReference>
<dbReference type="Proteomes" id="UP000590749">
    <property type="component" value="Unassembled WGS sequence"/>
</dbReference>
<dbReference type="SUPFAM" id="SSF55729">
    <property type="entry name" value="Acyl-CoA N-acyltransferases (Nat)"/>
    <property type="match status" value="1"/>
</dbReference>
<dbReference type="CDD" id="cd04301">
    <property type="entry name" value="NAT_SF"/>
    <property type="match status" value="1"/>
</dbReference>
<accession>A0A7W5AK36</accession>